<proteinExistence type="inferred from homology"/>
<sequence length="276" mass="30657">MSTVSTRHRPLVLGRDARRFWQLTLTLATTDFKLRFYGSVLGYAWTLVRPFAFFGVIWLVFAEIVGAGEGVKNYPAYILMALVLFQFFGGVVAASLTCLVDRQSLLRKIRFPRLVIPLAVTLASLLDLVGTLAAVFVFLLLLGVYPDWGWLELVPILGLLMLFSTGLGLLLSVLFVRFRDMKPIWDVGSQMLFYASPILYVATAVPDNYERWYLMNPLSTIFTQMRHAVVDSTAPSAADLMGGAVYLLIPLAIIVGTAVLGAWAFVREAPRVAENL</sequence>
<organism evidence="11 12">
    <name type="scientific">Solirubrobacter pauli</name>
    <dbReference type="NCBI Taxonomy" id="166793"/>
    <lineage>
        <taxon>Bacteria</taxon>
        <taxon>Bacillati</taxon>
        <taxon>Actinomycetota</taxon>
        <taxon>Thermoleophilia</taxon>
        <taxon>Solirubrobacterales</taxon>
        <taxon>Solirubrobacteraceae</taxon>
        <taxon>Solirubrobacter</taxon>
    </lineage>
</organism>
<keyword evidence="3 9" id="KW-0813">Transport</keyword>
<dbReference type="GO" id="GO:0140359">
    <property type="term" value="F:ABC-type transporter activity"/>
    <property type="evidence" value="ECO:0007669"/>
    <property type="project" value="InterPro"/>
</dbReference>
<evidence type="ECO:0000313" key="11">
    <source>
        <dbReference type="EMBL" id="RKQ92873.1"/>
    </source>
</evidence>
<keyword evidence="4 9" id="KW-1003">Cell membrane</keyword>
<dbReference type="InterPro" id="IPR013525">
    <property type="entry name" value="ABC2_TM"/>
</dbReference>
<feature type="domain" description="ABC transmembrane type-2" evidence="10">
    <location>
        <begin position="41"/>
        <end position="268"/>
    </location>
</feature>
<accession>A0A660LGB9</accession>
<evidence type="ECO:0000256" key="3">
    <source>
        <dbReference type="ARBA" id="ARBA00022448"/>
    </source>
</evidence>
<comment type="subcellular location">
    <subcellularLocation>
        <location evidence="1">Cell inner membrane</location>
        <topology evidence="1">Multi-pass membrane protein</topology>
    </subcellularLocation>
    <subcellularLocation>
        <location evidence="9">Cell membrane</location>
        <topology evidence="9">Multi-pass membrane protein</topology>
    </subcellularLocation>
</comment>
<dbReference type="PROSITE" id="PS51012">
    <property type="entry name" value="ABC_TM2"/>
    <property type="match status" value="1"/>
</dbReference>
<evidence type="ECO:0000313" key="12">
    <source>
        <dbReference type="Proteomes" id="UP000278962"/>
    </source>
</evidence>
<dbReference type="GO" id="GO:0005886">
    <property type="term" value="C:plasma membrane"/>
    <property type="evidence" value="ECO:0007669"/>
    <property type="project" value="UniProtKB-SubCell"/>
</dbReference>
<dbReference type="PANTHER" id="PTHR30413:SF8">
    <property type="entry name" value="TRANSPORT PERMEASE PROTEIN"/>
    <property type="match status" value="1"/>
</dbReference>
<evidence type="ECO:0000256" key="4">
    <source>
        <dbReference type="ARBA" id="ARBA00022475"/>
    </source>
</evidence>
<evidence type="ECO:0000256" key="1">
    <source>
        <dbReference type="ARBA" id="ARBA00004429"/>
    </source>
</evidence>
<dbReference type="PANTHER" id="PTHR30413">
    <property type="entry name" value="INNER MEMBRANE TRANSPORT PERMEASE"/>
    <property type="match status" value="1"/>
</dbReference>
<comment type="caution">
    <text evidence="11">The sequence shown here is derived from an EMBL/GenBank/DDBJ whole genome shotgun (WGS) entry which is preliminary data.</text>
</comment>
<feature type="transmembrane region" description="Helical" evidence="9">
    <location>
        <begin position="187"/>
        <end position="205"/>
    </location>
</feature>
<feature type="transmembrane region" description="Helical" evidence="9">
    <location>
        <begin position="111"/>
        <end position="141"/>
    </location>
</feature>
<dbReference type="GO" id="GO:0015920">
    <property type="term" value="P:lipopolysaccharide transport"/>
    <property type="evidence" value="ECO:0007669"/>
    <property type="project" value="TreeGrafter"/>
</dbReference>
<name>A0A660LGB9_9ACTN</name>
<comment type="similarity">
    <text evidence="2 9">Belongs to the ABC-2 integral membrane protein family.</text>
</comment>
<dbReference type="Pfam" id="PF01061">
    <property type="entry name" value="ABC2_membrane"/>
    <property type="match status" value="1"/>
</dbReference>
<keyword evidence="6 9" id="KW-0812">Transmembrane</keyword>
<dbReference type="OrthoDB" id="9789409at2"/>
<gene>
    <name evidence="11" type="ORF">C8N24_2729</name>
</gene>
<protein>
    <recommendedName>
        <fullName evidence="9">Transport permease protein</fullName>
    </recommendedName>
</protein>
<reference evidence="11 12" key="1">
    <citation type="submission" date="2018-10" db="EMBL/GenBank/DDBJ databases">
        <title>Genomic Encyclopedia of Archaeal and Bacterial Type Strains, Phase II (KMG-II): from individual species to whole genera.</title>
        <authorList>
            <person name="Goeker M."/>
        </authorList>
    </citation>
    <scope>NUCLEOTIDE SEQUENCE [LARGE SCALE GENOMIC DNA]</scope>
    <source>
        <strain evidence="11 12">DSM 14954</strain>
    </source>
</reference>
<evidence type="ECO:0000256" key="5">
    <source>
        <dbReference type="ARBA" id="ARBA00022519"/>
    </source>
</evidence>
<dbReference type="AlphaFoldDB" id="A0A660LGB9"/>
<dbReference type="Proteomes" id="UP000278962">
    <property type="component" value="Unassembled WGS sequence"/>
</dbReference>
<dbReference type="EMBL" id="RBIL01000001">
    <property type="protein sequence ID" value="RKQ92873.1"/>
    <property type="molecule type" value="Genomic_DNA"/>
</dbReference>
<feature type="transmembrane region" description="Helical" evidence="9">
    <location>
        <begin position="244"/>
        <end position="266"/>
    </location>
</feature>
<feature type="transmembrane region" description="Helical" evidence="9">
    <location>
        <begin position="153"/>
        <end position="175"/>
    </location>
</feature>
<dbReference type="InterPro" id="IPR047817">
    <property type="entry name" value="ABC2_TM_bact-type"/>
</dbReference>
<keyword evidence="8 9" id="KW-0472">Membrane</keyword>
<feature type="transmembrane region" description="Helical" evidence="9">
    <location>
        <begin position="40"/>
        <end position="62"/>
    </location>
</feature>
<evidence type="ECO:0000256" key="7">
    <source>
        <dbReference type="ARBA" id="ARBA00022989"/>
    </source>
</evidence>
<evidence type="ECO:0000256" key="2">
    <source>
        <dbReference type="ARBA" id="ARBA00007783"/>
    </source>
</evidence>
<keyword evidence="5" id="KW-0997">Cell inner membrane</keyword>
<feature type="transmembrane region" description="Helical" evidence="9">
    <location>
        <begin position="74"/>
        <end position="99"/>
    </location>
</feature>
<keyword evidence="7 9" id="KW-1133">Transmembrane helix</keyword>
<keyword evidence="12" id="KW-1185">Reference proteome</keyword>
<dbReference type="RefSeq" id="WP_121250645.1">
    <property type="nucleotide sequence ID" value="NZ_RBIL01000001.1"/>
</dbReference>
<evidence type="ECO:0000256" key="6">
    <source>
        <dbReference type="ARBA" id="ARBA00022692"/>
    </source>
</evidence>
<evidence type="ECO:0000259" key="10">
    <source>
        <dbReference type="PROSITE" id="PS51012"/>
    </source>
</evidence>
<evidence type="ECO:0000256" key="8">
    <source>
        <dbReference type="ARBA" id="ARBA00023136"/>
    </source>
</evidence>
<evidence type="ECO:0000256" key="9">
    <source>
        <dbReference type="RuleBase" id="RU361157"/>
    </source>
</evidence>